<evidence type="ECO:0000313" key="2">
    <source>
        <dbReference type="EMBL" id="MBB5092070.1"/>
    </source>
</evidence>
<keyword evidence="1" id="KW-0732">Signal</keyword>
<proteinExistence type="predicted"/>
<accession>A0A7W8EP15</accession>
<sequence>MRLFLAALTTIIYTAPLPAAHASENNTVFCTKLGELAGRSMAARLQGKPLADLLQVKFDPAVHEIFQTVILDAYSRPLVEGENAWVRNMSDFRNAVEEKCLSSLQK</sequence>
<reference evidence="2 3" key="1">
    <citation type="submission" date="2020-08" db="EMBL/GenBank/DDBJ databases">
        <title>Genomic Encyclopedia of Type Strains, Phase IV (KMG-IV): sequencing the most valuable type-strain genomes for metagenomic binning, comparative biology and taxonomic classification.</title>
        <authorList>
            <person name="Goeker M."/>
        </authorList>
    </citation>
    <scope>NUCLEOTIDE SEQUENCE [LARGE SCALE GENOMIC DNA]</scope>
    <source>
        <strain evidence="2 3">DSM 25620</strain>
    </source>
</reference>
<dbReference type="AlphaFoldDB" id="A0A7W8EP15"/>
<keyword evidence="3" id="KW-1185">Reference proteome</keyword>
<dbReference type="RefSeq" id="WP_151159777.1">
    <property type="nucleotide sequence ID" value="NZ_JACHIL010000004.1"/>
</dbReference>
<evidence type="ECO:0000256" key="1">
    <source>
        <dbReference type="SAM" id="SignalP"/>
    </source>
</evidence>
<dbReference type="EMBL" id="JACHIL010000004">
    <property type="protein sequence ID" value="MBB5092070.1"/>
    <property type="molecule type" value="Genomic_DNA"/>
</dbReference>
<comment type="caution">
    <text evidence="2">The sequence shown here is derived from an EMBL/GenBank/DDBJ whole genome shotgun (WGS) entry which is preliminary data.</text>
</comment>
<organism evidence="2 3">
    <name type="scientific">Pseudochrobactrum saccharolyticum</name>
    <dbReference type="NCBI Taxonomy" id="354352"/>
    <lineage>
        <taxon>Bacteria</taxon>
        <taxon>Pseudomonadati</taxon>
        <taxon>Pseudomonadota</taxon>
        <taxon>Alphaproteobacteria</taxon>
        <taxon>Hyphomicrobiales</taxon>
        <taxon>Brucellaceae</taxon>
        <taxon>Pseudochrobactrum</taxon>
    </lineage>
</organism>
<evidence type="ECO:0000313" key="3">
    <source>
        <dbReference type="Proteomes" id="UP000531231"/>
    </source>
</evidence>
<feature type="signal peptide" evidence="1">
    <location>
        <begin position="1"/>
        <end position="22"/>
    </location>
</feature>
<feature type="chain" id="PRO_5031517661" evidence="1">
    <location>
        <begin position="23"/>
        <end position="106"/>
    </location>
</feature>
<protein>
    <submittedName>
        <fullName evidence="2">Uncharacterized protein</fullName>
    </submittedName>
</protein>
<name>A0A7W8EP15_9HYPH</name>
<gene>
    <name evidence="2" type="ORF">HNQ68_002615</name>
</gene>
<dbReference type="Proteomes" id="UP000531231">
    <property type="component" value="Unassembled WGS sequence"/>
</dbReference>